<organism evidence="1 2">
    <name type="scientific">Ensete ventricosum</name>
    <name type="common">Abyssinian banana</name>
    <name type="synonym">Musa ensete</name>
    <dbReference type="NCBI Taxonomy" id="4639"/>
    <lineage>
        <taxon>Eukaryota</taxon>
        <taxon>Viridiplantae</taxon>
        <taxon>Streptophyta</taxon>
        <taxon>Embryophyta</taxon>
        <taxon>Tracheophyta</taxon>
        <taxon>Spermatophyta</taxon>
        <taxon>Magnoliopsida</taxon>
        <taxon>Liliopsida</taxon>
        <taxon>Zingiberales</taxon>
        <taxon>Musaceae</taxon>
        <taxon>Ensete</taxon>
    </lineage>
</organism>
<comment type="caution">
    <text evidence="1">The sequence shown here is derived from an EMBL/GenBank/DDBJ whole genome shotgun (WGS) entry which is preliminary data.</text>
</comment>
<dbReference type="AlphaFoldDB" id="A0AAV8S1P3"/>
<name>A0AAV8S1P3_ENSVE</name>
<dbReference type="EMBL" id="JAQQAF010000001">
    <property type="protein sequence ID" value="KAJ8513296.1"/>
    <property type="molecule type" value="Genomic_DNA"/>
</dbReference>
<protein>
    <submittedName>
        <fullName evidence="1">Uncharacterized protein</fullName>
    </submittedName>
</protein>
<gene>
    <name evidence="1" type="ORF">OPV22_003730</name>
</gene>
<sequence>MLIMWCKSVVLLLAGFLVLQAVWKSFAAGTIYYLCPFHWEYSRNGVQLDLCPLNDKEAAVASITSAVRM</sequence>
<dbReference type="Proteomes" id="UP001222027">
    <property type="component" value="Unassembled WGS sequence"/>
</dbReference>
<reference evidence="1 2" key="1">
    <citation type="submission" date="2022-12" db="EMBL/GenBank/DDBJ databases">
        <title>Chromosome-scale assembly of the Ensete ventricosum genome.</title>
        <authorList>
            <person name="Dussert Y."/>
            <person name="Stocks J."/>
            <person name="Wendawek A."/>
            <person name="Woldeyes F."/>
            <person name="Nichols R.A."/>
            <person name="Borrell J.S."/>
        </authorList>
    </citation>
    <scope>NUCLEOTIDE SEQUENCE [LARGE SCALE GENOMIC DNA]</scope>
    <source>
        <strain evidence="2">cv. Maze</strain>
        <tissue evidence="1">Seeds</tissue>
    </source>
</reference>
<proteinExistence type="predicted"/>
<keyword evidence="2" id="KW-1185">Reference proteome</keyword>
<evidence type="ECO:0000313" key="2">
    <source>
        <dbReference type="Proteomes" id="UP001222027"/>
    </source>
</evidence>
<evidence type="ECO:0000313" key="1">
    <source>
        <dbReference type="EMBL" id="KAJ8513296.1"/>
    </source>
</evidence>
<accession>A0AAV8S1P3</accession>